<evidence type="ECO:0000313" key="4">
    <source>
        <dbReference type="EMBL" id="MFD2244691.1"/>
    </source>
</evidence>
<dbReference type="InterPro" id="IPR028976">
    <property type="entry name" value="CheC-like_sf"/>
</dbReference>
<comment type="caution">
    <text evidence="4">The sequence shown here is derived from an EMBL/GenBank/DDBJ whole genome shotgun (WGS) entry which is preliminary data.</text>
</comment>
<dbReference type="InterPro" id="IPR007597">
    <property type="entry name" value="CheC"/>
</dbReference>
<sequence>MTTMMDPHVSELERDIIKEILNIGLARAADSFAAIAKDKVLLKVPDIQLIEVKELLQLVSKYESTHVIIQSDIKGDFNGATLMLFSDDHIARLSEVCLNMLDVQKGELSVMQESLLLEISNIITGALVTQLANILKANIYGSPPRAPKSHIADSLKDILVQHPLFQPLVFTVITQFTHNFKKVELPLLLFFDTNTLLKILDIIRTLMIDRKDMQDGA</sequence>
<accession>A0ABW5CQC3</accession>
<dbReference type="RefSeq" id="WP_250429951.1">
    <property type="nucleotide sequence ID" value="NZ_JALPRR010000002.1"/>
</dbReference>
<evidence type="ECO:0000256" key="1">
    <source>
        <dbReference type="ARBA" id="ARBA00022500"/>
    </source>
</evidence>
<proteinExistence type="predicted"/>
<evidence type="ECO:0000256" key="2">
    <source>
        <dbReference type="ARBA" id="ARBA00022801"/>
    </source>
</evidence>
<dbReference type="EMBL" id="JBHUIM010000001">
    <property type="protein sequence ID" value="MFD2244691.1"/>
    <property type="molecule type" value="Genomic_DNA"/>
</dbReference>
<evidence type="ECO:0000259" key="3">
    <source>
        <dbReference type="Pfam" id="PF04509"/>
    </source>
</evidence>
<name>A0ABW5CQC3_9BACT</name>
<dbReference type="Gene3D" id="3.40.1550.10">
    <property type="entry name" value="CheC-like"/>
    <property type="match status" value="1"/>
</dbReference>
<protein>
    <submittedName>
        <fullName evidence="4">Chemotaxis protein CheC</fullName>
    </submittedName>
</protein>
<keyword evidence="2" id="KW-0378">Hydrolase</keyword>
<dbReference type="Proteomes" id="UP001597374">
    <property type="component" value="Unassembled WGS sequence"/>
</dbReference>
<feature type="domain" description="CheC-like protein" evidence="3">
    <location>
        <begin position="111"/>
        <end position="145"/>
    </location>
</feature>
<organism evidence="4 5">
    <name type="scientific">Pontibacter ruber</name>
    <dbReference type="NCBI Taxonomy" id="1343895"/>
    <lineage>
        <taxon>Bacteria</taxon>
        <taxon>Pseudomonadati</taxon>
        <taxon>Bacteroidota</taxon>
        <taxon>Cytophagia</taxon>
        <taxon>Cytophagales</taxon>
        <taxon>Hymenobacteraceae</taxon>
        <taxon>Pontibacter</taxon>
    </lineage>
</organism>
<gene>
    <name evidence="4" type="ORF">ACFSKP_00400</name>
</gene>
<dbReference type="PANTHER" id="PTHR43693">
    <property type="entry name" value="PROTEIN PHOSPHATASE CHEZ"/>
    <property type="match status" value="1"/>
</dbReference>
<dbReference type="PANTHER" id="PTHR43693:SF1">
    <property type="entry name" value="PROTEIN PHOSPHATASE CHEZ"/>
    <property type="match status" value="1"/>
</dbReference>
<dbReference type="InterPro" id="IPR050992">
    <property type="entry name" value="CheZ_family_phosphatases"/>
</dbReference>
<dbReference type="Pfam" id="PF04509">
    <property type="entry name" value="CheC"/>
    <property type="match status" value="1"/>
</dbReference>
<keyword evidence="5" id="KW-1185">Reference proteome</keyword>
<dbReference type="SUPFAM" id="SSF103039">
    <property type="entry name" value="CheC-like"/>
    <property type="match status" value="1"/>
</dbReference>
<keyword evidence="1" id="KW-0145">Chemotaxis</keyword>
<dbReference type="CDD" id="cd17910">
    <property type="entry name" value="CheC_ClassII"/>
    <property type="match status" value="1"/>
</dbReference>
<evidence type="ECO:0000313" key="5">
    <source>
        <dbReference type="Proteomes" id="UP001597374"/>
    </source>
</evidence>
<reference evidence="5" key="1">
    <citation type="journal article" date="2019" name="Int. J. Syst. Evol. Microbiol.">
        <title>The Global Catalogue of Microorganisms (GCM) 10K type strain sequencing project: providing services to taxonomists for standard genome sequencing and annotation.</title>
        <authorList>
            <consortium name="The Broad Institute Genomics Platform"/>
            <consortium name="The Broad Institute Genome Sequencing Center for Infectious Disease"/>
            <person name="Wu L."/>
            <person name="Ma J."/>
        </authorList>
    </citation>
    <scope>NUCLEOTIDE SEQUENCE [LARGE SCALE GENOMIC DNA]</scope>
    <source>
        <strain evidence="5">CGMCC 4.1782</strain>
    </source>
</reference>